<reference evidence="3 4" key="1">
    <citation type="submission" date="2020-07" db="EMBL/GenBank/DDBJ databases">
        <title>Genomic Encyclopedia of Type Strains, Phase IV (KMG-IV): sequencing the most valuable type-strain genomes for metagenomic binning, comparative biology and taxonomic classification.</title>
        <authorList>
            <person name="Goeker M."/>
        </authorList>
    </citation>
    <scope>NUCLEOTIDE SEQUENCE [LARGE SCALE GENOMIC DNA]</scope>
    <source>
        <strain evidence="3 4">DSM 45533</strain>
    </source>
</reference>
<dbReference type="PANTHER" id="PTHR14097">
    <property type="entry name" value="OXIDOREDUCTASE HTATIP2"/>
    <property type="match status" value="1"/>
</dbReference>
<dbReference type="SUPFAM" id="SSF51735">
    <property type="entry name" value="NAD(P)-binding Rossmann-fold domains"/>
    <property type="match status" value="1"/>
</dbReference>
<evidence type="ECO:0000259" key="2">
    <source>
        <dbReference type="Pfam" id="PF01370"/>
    </source>
</evidence>
<proteinExistence type="predicted"/>
<dbReference type="InterPro" id="IPR001509">
    <property type="entry name" value="Epimerase_deHydtase"/>
</dbReference>
<accession>A0A7W0HR35</accession>
<comment type="subcellular location">
    <subcellularLocation>
        <location evidence="1">Membrane</location>
    </subcellularLocation>
</comment>
<gene>
    <name evidence="3" type="ORF">HNR30_003879</name>
</gene>
<dbReference type="PANTHER" id="PTHR14097:SF8">
    <property type="entry name" value="NAD(P)-BINDING DOMAIN-CONTAINING PROTEIN"/>
    <property type="match status" value="1"/>
</dbReference>
<dbReference type="InterPro" id="IPR036291">
    <property type="entry name" value="NAD(P)-bd_dom_sf"/>
</dbReference>
<keyword evidence="4" id="KW-1185">Reference proteome</keyword>
<name>A0A7W0HR35_9ACTN</name>
<evidence type="ECO:0000313" key="3">
    <source>
        <dbReference type="EMBL" id="MBA2892525.1"/>
    </source>
</evidence>
<dbReference type="EMBL" id="JACDUR010000004">
    <property type="protein sequence ID" value="MBA2892525.1"/>
    <property type="molecule type" value="Genomic_DNA"/>
</dbReference>
<protein>
    <submittedName>
        <fullName evidence="3">Uncharacterized protein YbjT (DUF2867 family)</fullName>
    </submittedName>
</protein>
<sequence length="214" mass="23286">MKTVLVYGATGMIGQGVLRECLLDPQVEQVVAVTRRPTGVSDPKLVEIVRADVTDLSGLPDTIDACFFCLGISSIGMSEDDYRAITNDLTLAIATPLAARHPSMTFVYVSGAGADGRAMWARVRSKTEQSVLALPFHGYVVRPAFIQPMHGEASRTGWVRVALDATRPLQSLMVRYVPSYATTTEQMGRAMLGLARHGFPRRVLESIHINAVRA</sequence>
<dbReference type="GO" id="GO:0016020">
    <property type="term" value="C:membrane"/>
    <property type="evidence" value="ECO:0007669"/>
    <property type="project" value="UniProtKB-SubCell"/>
</dbReference>
<dbReference type="Gene3D" id="3.40.50.720">
    <property type="entry name" value="NAD(P)-binding Rossmann-like Domain"/>
    <property type="match status" value="1"/>
</dbReference>
<evidence type="ECO:0000256" key="1">
    <source>
        <dbReference type="ARBA" id="ARBA00004370"/>
    </source>
</evidence>
<organism evidence="3 4">
    <name type="scientific">Nonomuraea soli</name>
    <dbReference type="NCBI Taxonomy" id="1032476"/>
    <lineage>
        <taxon>Bacteria</taxon>
        <taxon>Bacillati</taxon>
        <taxon>Actinomycetota</taxon>
        <taxon>Actinomycetes</taxon>
        <taxon>Streptosporangiales</taxon>
        <taxon>Streptosporangiaceae</taxon>
        <taxon>Nonomuraea</taxon>
    </lineage>
</organism>
<dbReference type="Proteomes" id="UP000530928">
    <property type="component" value="Unassembled WGS sequence"/>
</dbReference>
<feature type="domain" description="NAD-dependent epimerase/dehydratase" evidence="2">
    <location>
        <begin position="4"/>
        <end position="110"/>
    </location>
</feature>
<comment type="caution">
    <text evidence="3">The sequence shown here is derived from an EMBL/GenBank/DDBJ whole genome shotgun (WGS) entry which is preliminary data.</text>
</comment>
<dbReference type="RefSeq" id="WP_312894500.1">
    <property type="nucleotide sequence ID" value="NZ_BAABAM010000003.1"/>
</dbReference>
<evidence type="ECO:0000313" key="4">
    <source>
        <dbReference type="Proteomes" id="UP000530928"/>
    </source>
</evidence>
<dbReference type="AlphaFoldDB" id="A0A7W0HR35"/>
<dbReference type="Pfam" id="PF01370">
    <property type="entry name" value="Epimerase"/>
    <property type="match status" value="1"/>
</dbReference>